<evidence type="ECO:0000313" key="5">
    <source>
        <dbReference type="EMBL" id="RGZ84072.1"/>
    </source>
</evidence>
<dbReference type="InterPro" id="IPR036390">
    <property type="entry name" value="WH_DNA-bd_sf"/>
</dbReference>
<evidence type="ECO:0000313" key="6">
    <source>
        <dbReference type="EMBL" id="RHK37955.1"/>
    </source>
</evidence>
<reference evidence="9 10" key="2">
    <citation type="submission" date="2018-08" db="EMBL/GenBank/DDBJ databases">
        <title>A genome reference for cultivated species of the human gut microbiota.</title>
        <authorList>
            <person name="Zou Y."/>
            <person name="Xue W."/>
            <person name="Luo G."/>
        </authorList>
    </citation>
    <scope>NUCLEOTIDE SEQUENCE [LARGE SCALE GENOMIC DNA]</scope>
    <source>
        <strain evidence="7 10">AF31-17AC</strain>
        <strain evidence="6 9">AF45-14BH</strain>
        <strain evidence="5 11">AM48-23BH</strain>
    </source>
</reference>
<dbReference type="GeneID" id="75048323"/>
<keyword evidence="2" id="KW-0804">Transcription</keyword>
<dbReference type="SUPFAM" id="SSF46785">
    <property type="entry name" value="Winged helix' DNA-binding domain"/>
    <property type="match status" value="1"/>
</dbReference>
<evidence type="ECO:0000313" key="8">
    <source>
        <dbReference type="Proteomes" id="UP000095390"/>
    </source>
</evidence>
<sequence length="264" mass="29309">MMQLERQKKILDYLNKNRKATTKELSQLLDVSTTTIRTDLNQMDRENLITKTHGGAVYNDRSLDNIELTGRAYFFDERALENQKEKEAIANKAIKLIKNHMCIYLDASSTCYTLGMKLSGFTKLTVITNGINLAMALKDIPGITVILTGGIVTSVSSSIEGLLGEDLLKKIHTDIAFVSARGFSVENGLTDFSIYEADLKRRCVKSSAKTIALIDHTKFNTTSISSYASLDDLNMVITDFGLSENTKDIYEKAGVNLVIAKEMN</sequence>
<dbReference type="InterPro" id="IPR001034">
    <property type="entry name" value="DeoR_HTH"/>
</dbReference>
<dbReference type="AlphaFoldDB" id="A0A173TG94"/>
<dbReference type="Proteomes" id="UP000283497">
    <property type="component" value="Unassembled WGS sequence"/>
</dbReference>
<feature type="domain" description="HTH deoR-type" evidence="3">
    <location>
        <begin position="3"/>
        <end position="58"/>
    </location>
</feature>
<evidence type="ECO:0000313" key="9">
    <source>
        <dbReference type="Proteomes" id="UP000283497"/>
    </source>
</evidence>
<dbReference type="EMBL" id="QSEP01000020">
    <property type="protein sequence ID" value="RGZ84072.1"/>
    <property type="molecule type" value="Genomic_DNA"/>
</dbReference>
<dbReference type="Gene3D" id="1.10.10.10">
    <property type="entry name" value="Winged helix-like DNA-binding domain superfamily/Winged helix DNA-binding domain"/>
    <property type="match status" value="1"/>
</dbReference>
<dbReference type="EMBL" id="CYYC01000018">
    <property type="protein sequence ID" value="CUN01822.1"/>
    <property type="molecule type" value="Genomic_DNA"/>
</dbReference>
<accession>A0A173TG94</accession>
<dbReference type="EMBL" id="QRQO01000100">
    <property type="protein sequence ID" value="RHN04861.1"/>
    <property type="molecule type" value="Genomic_DNA"/>
</dbReference>
<evidence type="ECO:0000313" key="10">
    <source>
        <dbReference type="Proteomes" id="UP000283700"/>
    </source>
</evidence>
<protein>
    <submittedName>
        <fullName evidence="5">DeoR/GlpR transcriptional regulator</fullName>
    </submittedName>
    <submittedName>
        <fullName evidence="4">HTH-type transcriptional repressor glcR</fullName>
    </submittedName>
</protein>
<gene>
    <name evidence="4" type="primary">glcR_2</name>
    <name evidence="6" type="ORF">DW068_10665</name>
    <name evidence="5" type="ORF">DW972_05270</name>
    <name evidence="7" type="ORF">DWZ29_17100</name>
    <name evidence="4" type="ORF">ERS852578_01676</name>
</gene>
<dbReference type="InterPro" id="IPR036388">
    <property type="entry name" value="WH-like_DNA-bd_sf"/>
</dbReference>
<dbReference type="OrthoDB" id="9797223at2"/>
<organism evidence="4 8">
    <name type="scientific">Anaerobutyricum hallii</name>
    <dbReference type="NCBI Taxonomy" id="39488"/>
    <lineage>
        <taxon>Bacteria</taxon>
        <taxon>Bacillati</taxon>
        <taxon>Bacillota</taxon>
        <taxon>Clostridia</taxon>
        <taxon>Lachnospirales</taxon>
        <taxon>Lachnospiraceae</taxon>
        <taxon>Anaerobutyricum</taxon>
    </lineage>
</organism>
<dbReference type="SUPFAM" id="SSF100950">
    <property type="entry name" value="NagB/RpiA/CoA transferase-like"/>
    <property type="match status" value="1"/>
</dbReference>
<evidence type="ECO:0000313" key="7">
    <source>
        <dbReference type="EMBL" id="RHN04861.1"/>
    </source>
</evidence>
<evidence type="ECO:0000313" key="4">
    <source>
        <dbReference type="EMBL" id="CUN01822.1"/>
    </source>
</evidence>
<proteinExistence type="predicted"/>
<evidence type="ECO:0000313" key="11">
    <source>
        <dbReference type="Proteomes" id="UP000286561"/>
    </source>
</evidence>
<reference evidence="4 8" key="1">
    <citation type="submission" date="2015-09" db="EMBL/GenBank/DDBJ databases">
        <authorList>
            <consortium name="Pathogen Informatics"/>
        </authorList>
    </citation>
    <scope>NUCLEOTIDE SEQUENCE [LARGE SCALE GENOMIC DNA]</scope>
    <source>
        <strain evidence="4 8">2789STDY5834966</strain>
    </source>
</reference>
<dbReference type="Pfam" id="PF08220">
    <property type="entry name" value="HTH_DeoR"/>
    <property type="match status" value="1"/>
</dbReference>
<dbReference type="SMART" id="SM01134">
    <property type="entry name" value="DeoRC"/>
    <property type="match status" value="1"/>
</dbReference>
<dbReference type="Gene3D" id="3.40.50.1360">
    <property type="match status" value="1"/>
</dbReference>
<dbReference type="Proteomes" id="UP000286561">
    <property type="component" value="Unassembled WGS sequence"/>
</dbReference>
<keyword evidence="1" id="KW-0805">Transcription regulation</keyword>
<dbReference type="InterPro" id="IPR014036">
    <property type="entry name" value="DeoR-like_C"/>
</dbReference>
<dbReference type="PRINTS" id="PR00037">
    <property type="entry name" value="HTHLACR"/>
</dbReference>
<dbReference type="GO" id="GO:0003700">
    <property type="term" value="F:DNA-binding transcription factor activity"/>
    <property type="evidence" value="ECO:0007669"/>
    <property type="project" value="InterPro"/>
</dbReference>
<evidence type="ECO:0000259" key="3">
    <source>
        <dbReference type="PROSITE" id="PS51000"/>
    </source>
</evidence>
<dbReference type="RefSeq" id="WP_005345074.1">
    <property type="nucleotide sequence ID" value="NZ_CAKXER010000043.1"/>
</dbReference>
<dbReference type="InterPro" id="IPR050313">
    <property type="entry name" value="Carb_Metab_HTH_regulators"/>
</dbReference>
<dbReference type="PANTHER" id="PTHR30363:SF44">
    <property type="entry name" value="AGA OPERON TRANSCRIPTIONAL REPRESSOR-RELATED"/>
    <property type="match status" value="1"/>
</dbReference>
<dbReference type="Proteomes" id="UP000283700">
    <property type="component" value="Unassembled WGS sequence"/>
</dbReference>
<dbReference type="EMBL" id="QRNJ01000040">
    <property type="protein sequence ID" value="RHK37955.1"/>
    <property type="molecule type" value="Genomic_DNA"/>
</dbReference>
<evidence type="ECO:0000256" key="2">
    <source>
        <dbReference type="ARBA" id="ARBA00023163"/>
    </source>
</evidence>
<dbReference type="SMART" id="SM00420">
    <property type="entry name" value="HTH_DEOR"/>
    <property type="match status" value="1"/>
</dbReference>
<name>A0A173TG94_9FIRM</name>
<dbReference type="Proteomes" id="UP000095390">
    <property type="component" value="Unassembled WGS sequence"/>
</dbReference>
<dbReference type="InterPro" id="IPR037171">
    <property type="entry name" value="NagB/RpiA_transferase-like"/>
</dbReference>
<dbReference type="PANTHER" id="PTHR30363">
    <property type="entry name" value="HTH-TYPE TRANSCRIPTIONAL REGULATOR SRLR-RELATED"/>
    <property type="match status" value="1"/>
</dbReference>
<evidence type="ECO:0000256" key="1">
    <source>
        <dbReference type="ARBA" id="ARBA00023015"/>
    </source>
</evidence>
<dbReference type="PROSITE" id="PS51000">
    <property type="entry name" value="HTH_DEOR_2"/>
    <property type="match status" value="1"/>
</dbReference>
<dbReference type="Pfam" id="PF00455">
    <property type="entry name" value="DeoRC"/>
    <property type="match status" value="1"/>
</dbReference>